<dbReference type="PANTHER" id="PTHR12113:SF8">
    <property type="entry name" value="DICKKOPF-RELATED PROTEIN 3"/>
    <property type="match status" value="1"/>
</dbReference>
<protein>
    <recommendedName>
        <fullName evidence="12">Dickkopf-related protein 3</fullName>
    </recommendedName>
</protein>
<accession>A0A7L3WJT8</accession>
<evidence type="ECO:0000256" key="12">
    <source>
        <dbReference type="ARBA" id="ARBA00068349"/>
    </source>
</evidence>
<dbReference type="InterPro" id="IPR023569">
    <property type="entry name" value="Prokineticin_domain"/>
</dbReference>
<comment type="similarity">
    <text evidence="2">Belongs to the dickkopf family.</text>
</comment>
<evidence type="ECO:0000256" key="11">
    <source>
        <dbReference type="ARBA" id="ARBA00064421"/>
    </source>
</evidence>
<comment type="caution">
    <text evidence="15">The sequence shown here is derived from an EMBL/GenBank/DDBJ whole genome shotgun (WGS) entry which is preliminary data.</text>
</comment>
<dbReference type="CDD" id="cd23274">
    <property type="entry name" value="Dkk3_Cys2"/>
    <property type="match status" value="1"/>
</dbReference>
<evidence type="ECO:0000256" key="4">
    <source>
        <dbReference type="ARBA" id="ARBA00022525"/>
    </source>
</evidence>
<reference evidence="15 16" key="1">
    <citation type="submission" date="2019-09" db="EMBL/GenBank/DDBJ databases">
        <title>Bird 10,000 Genomes (B10K) Project - Family phase.</title>
        <authorList>
            <person name="Zhang G."/>
        </authorList>
    </citation>
    <scope>NUCLEOTIDE SEQUENCE [LARGE SCALE GENOMIC DNA]</scope>
    <source>
        <strain evidence="15">OUT-0055</strain>
        <tissue evidence="15">Blood</tissue>
    </source>
</reference>
<feature type="domain" description="Dickkopf N-terminal cysteine-rich" evidence="13">
    <location>
        <begin position="1"/>
        <end position="50"/>
    </location>
</feature>
<evidence type="ECO:0000256" key="7">
    <source>
        <dbReference type="ARBA" id="ARBA00023054"/>
    </source>
</evidence>
<evidence type="ECO:0000256" key="5">
    <source>
        <dbReference type="ARBA" id="ARBA00022687"/>
    </source>
</evidence>
<dbReference type="Pfam" id="PF04706">
    <property type="entry name" value="Dickkopf_N"/>
    <property type="match status" value="1"/>
</dbReference>
<dbReference type="GO" id="GO:0090090">
    <property type="term" value="P:negative regulation of canonical Wnt signaling pathway"/>
    <property type="evidence" value="ECO:0007669"/>
    <property type="project" value="TreeGrafter"/>
</dbReference>
<evidence type="ECO:0000313" key="16">
    <source>
        <dbReference type="Proteomes" id="UP000518911"/>
    </source>
</evidence>
<feature type="non-terminal residue" evidence="15">
    <location>
        <position position="1"/>
    </location>
</feature>
<dbReference type="FunFam" id="2.10.80.10:FF:000003">
    <property type="entry name" value="Dickkopf WNT-signaling pathway inhibitor 3"/>
    <property type="match status" value="1"/>
</dbReference>
<keyword evidence="4" id="KW-0964">Secreted</keyword>
<dbReference type="OrthoDB" id="6359792at2759"/>
<dbReference type="GO" id="GO:0016055">
    <property type="term" value="P:Wnt signaling pathway"/>
    <property type="evidence" value="ECO:0007669"/>
    <property type="project" value="UniProtKB-KW"/>
</dbReference>
<dbReference type="GO" id="GO:0005615">
    <property type="term" value="C:extracellular space"/>
    <property type="evidence" value="ECO:0007669"/>
    <property type="project" value="TreeGrafter"/>
</dbReference>
<evidence type="ECO:0000256" key="8">
    <source>
        <dbReference type="ARBA" id="ARBA00023157"/>
    </source>
</evidence>
<comment type="subunit">
    <text evidence="11">Interacts with LRP5 and LRP6.</text>
</comment>
<gene>
    <name evidence="15" type="primary">Dkk3</name>
    <name evidence="15" type="ORF">ATLROG_R11511</name>
</gene>
<evidence type="ECO:0000259" key="13">
    <source>
        <dbReference type="Pfam" id="PF04706"/>
    </source>
</evidence>
<evidence type="ECO:0000256" key="6">
    <source>
        <dbReference type="ARBA" id="ARBA00022729"/>
    </source>
</evidence>
<evidence type="ECO:0000256" key="9">
    <source>
        <dbReference type="ARBA" id="ARBA00023180"/>
    </source>
</evidence>
<dbReference type="EMBL" id="VZUJ01077397">
    <property type="protein sequence ID" value="NXV76714.1"/>
    <property type="molecule type" value="Genomic_DNA"/>
</dbReference>
<dbReference type="GO" id="GO:0048019">
    <property type="term" value="F:receptor antagonist activity"/>
    <property type="evidence" value="ECO:0007669"/>
    <property type="project" value="TreeGrafter"/>
</dbReference>
<keyword evidence="16" id="KW-1185">Reference proteome</keyword>
<keyword evidence="9" id="KW-0325">Glycoprotein</keyword>
<keyword evidence="8" id="KW-1015">Disulfide bond</keyword>
<evidence type="ECO:0000256" key="3">
    <source>
        <dbReference type="ARBA" id="ARBA00022473"/>
    </source>
</evidence>
<keyword evidence="7" id="KW-0175">Coiled coil</keyword>
<organism evidence="15 16">
    <name type="scientific">Atlantisia rogersi</name>
    <name type="common">Inaccessible Island rail</name>
    <dbReference type="NCBI Taxonomy" id="2478892"/>
    <lineage>
        <taxon>Eukaryota</taxon>
        <taxon>Metazoa</taxon>
        <taxon>Chordata</taxon>
        <taxon>Craniata</taxon>
        <taxon>Vertebrata</taxon>
        <taxon>Euteleostomi</taxon>
        <taxon>Archelosauria</taxon>
        <taxon>Archosauria</taxon>
        <taxon>Dinosauria</taxon>
        <taxon>Saurischia</taxon>
        <taxon>Theropoda</taxon>
        <taxon>Coelurosauria</taxon>
        <taxon>Aves</taxon>
        <taxon>Neognathae</taxon>
        <taxon>Neoaves</taxon>
        <taxon>Gruiformes</taxon>
        <taxon>Rallidae</taxon>
        <taxon>Atlantisia</taxon>
    </lineage>
</organism>
<feature type="domain" description="Prokineticin" evidence="14">
    <location>
        <begin position="62"/>
        <end position="134"/>
    </location>
</feature>
<evidence type="ECO:0000259" key="14">
    <source>
        <dbReference type="Pfam" id="PF06607"/>
    </source>
</evidence>
<evidence type="ECO:0000256" key="1">
    <source>
        <dbReference type="ARBA" id="ARBA00004613"/>
    </source>
</evidence>
<name>A0A7L3WJT8_9GRUI</name>
<dbReference type="PANTHER" id="PTHR12113">
    <property type="entry name" value="DICKKOPF3-LIKE 3"/>
    <property type="match status" value="1"/>
</dbReference>
<evidence type="ECO:0000256" key="10">
    <source>
        <dbReference type="ARBA" id="ARBA00054161"/>
    </source>
</evidence>
<dbReference type="Proteomes" id="UP000518911">
    <property type="component" value="Unassembled WGS sequence"/>
</dbReference>
<keyword evidence="5" id="KW-0879">Wnt signaling pathway</keyword>
<dbReference type="Pfam" id="PF06607">
    <property type="entry name" value="Prokineticin"/>
    <property type="match status" value="1"/>
</dbReference>
<dbReference type="InterPro" id="IPR047300">
    <property type="entry name" value="Dkk3_Cys2"/>
</dbReference>
<dbReference type="InterPro" id="IPR039863">
    <property type="entry name" value="DKK1-4"/>
</dbReference>
<dbReference type="GO" id="GO:0039706">
    <property type="term" value="F:co-receptor binding"/>
    <property type="evidence" value="ECO:0007669"/>
    <property type="project" value="TreeGrafter"/>
</dbReference>
<proteinExistence type="inferred from homology"/>
<comment type="function">
    <text evidence="10">Antagonizes canonical Wnt signaling by inhibiting LRP5/6 interaction with Wnt and by forming a ternary complex with the transmembrane protein KREMEN that promotes internalization of LRP5/6. DKKs play an important role in vertebrate development, where they locally inhibit Wnt regulated processes such as antero-posterior axial patterning, limb development, somitogenesis and eye formation. In the adult, Dkks are implicated in bone formation and bone disease, cancer and Alzheimer disease.</text>
</comment>
<feature type="non-terminal residue" evidence="15">
    <location>
        <position position="212"/>
    </location>
</feature>
<dbReference type="Gene3D" id="2.10.80.10">
    <property type="entry name" value="Lipase, subunit A"/>
    <property type="match status" value="1"/>
</dbReference>
<evidence type="ECO:0000313" key="15">
    <source>
        <dbReference type="EMBL" id="NXV76714.1"/>
    </source>
</evidence>
<sequence length="212" mass="23925">ECIIDEDCETGKYCQFSSFEYKCQLCKTQHTHCSRDVECCGDQLCVWGQCRKATSRGENGTICENQHDCNPGMCCAFQKDLLFPVCTPLPEEGEPCHDPSNRLLNLITWELEPDGVLERCPCASGLICQLQSHSTMSLCEPSANETRNNEKEDPLTMEEMPFLSLIPRDVLSDYEESSVIQEVRKELESLEDQAGLKPELDSARDLFLGDEI</sequence>
<keyword evidence="3" id="KW-0217">Developmental protein</keyword>
<keyword evidence="6" id="KW-0732">Signal</keyword>
<dbReference type="AlphaFoldDB" id="A0A7L3WJT8"/>
<dbReference type="InterPro" id="IPR006796">
    <property type="entry name" value="Dickkopf_N"/>
</dbReference>
<comment type="subcellular location">
    <subcellularLocation>
        <location evidence="1">Secreted</location>
    </subcellularLocation>
</comment>
<evidence type="ECO:0000256" key="2">
    <source>
        <dbReference type="ARBA" id="ARBA00010842"/>
    </source>
</evidence>